<dbReference type="InterPro" id="IPR048634">
    <property type="entry name" value="SecD_SecF_C"/>
</dbReference>
<dbReference type="Pfam" id="PF07549">
    <property type="entry name" value="Sec_GG"/>
    <property type="match status" value="1"/>
</dbReference>
<keyword evidence="6 9" id="KW-1133">Transmembrane helix</keyword>
<dbReference type="PANTHER" id="PTHR30081:SF8">
    <property type="entry name" value="PROTEIN TRANSLOCASE SUBUNIT SECF"/>
    <property type="match status" value="1"/>
</dbReference>
<evidence type="ECO:0000256" key="6">
    <source>
        <dbReference type="ARBA" id="ARBA00022989"/>
    </source>
</evidence>
<feature type="transmembrane region" description="Helical" evidence="9">
    <location>
        <begin position="178"/>
        <end position="202"/>
    </location>
</feature>
<dbReference type="InterPro" id="IPR022645">
    <property type="entry name" value="SecD/SecF_bac"/>
</dbReference>
<keyword evidence="13" id="KW-1185">Reference proteome</keyword>
<gene>
    <name evidence="9" type="primary">secF</name>
    <name evidence="12" type="ORF">BDK89_2166</name>
</gene>
<keyword evidence="4 9" id="KW-0812">Transmembrane</keyword>
<reference evidence="12 13" key="1">
    <citation type="submission" date="2019-03" db="EMBL/GenBank/DDBJ databases">
        <title>Sequencing the genomes of 1000 actinobacteria strains.</title>
        <authorList>
            <person name="Klenk H.-P."/>
        </authorList>
    </citation>
    <scope>NUCLEOTIDE SEQUENCE [LARGE SCALE GENOMIC DNA]</scope>
    <source>
        <strain evidence="12 13">DSM 18936</strain>
    </source>
</reference>
<evidence type="ECO:0000256" key="5">
    <source>
        <dbReference type="ARBA" id="ARBA00022927"/>
    </source>
</evidence>
<dbReference type="InterPro" id="IPR055344">
    <property type="entry name" value="SecD_SecF_C_bact"/>
</dbReference>
<feature type="transmembrane region" description="Helical" evidence="9">
    <location>
        <begin position="153"/>
        <end position="171"/>
    </location>
</feature>
<feature type="transmembrane region" description="Helical" evidence="9">
    <location>
        <begin position="263"/>
        <end position="283"/>
    </location>
</feature>
<dbReference type="GO" id="GO:0015450">
    <property type="term" value="F:protein-transporting ATPase activity"/>
    <property type="evidence" value="ECO:0007669"/>
    <property type="project" value="InterPro"/>
</dbReference>
<dbReference type="GO" id="GO:0005886">
    <property type="term" value="C:plasma membrane"/>
    <property type="evidence" value="ECO:0007669"/>
    <property type="project" value="UniProtKB-SubCell"/>
</dbReference>
<protein>
    <recommendedName>
        <fullName evidence="9">Protein-export membrane protein SecF</fullName>
    </recommendedName>
</protein>
<dbReference type="NCBIfam" id="TIGR00966">
    <property type="entry name" value="transloc_SecF"/>
    <property type="match status" value="1"/>
</dbReference>
<feature type="region of interest" description="Disordered" evidence="10">
    <location>
        <begin position="348"/>
        <end position="401"/>
    </location>
</feature>
<organism evidence="12 13">
    <name type="scientific">Ilumatobacter fluminis</name>
    <dbReference type="NCBI Taxonomy" id="467091"/>
    <lineage>
        <taxon>Bacteria</taxon>
        <taxon>Bacillati</taxon>
        <taxon>Actinomycetota</taxon>
        <taxon>Acidimicrobiia</taxon>
        <taxon>Acidimicrobiales</taxon>
        <taxon>Ilumatobacteraceae</taxon>
        <taxon>Ilumatobacter</taxon>
    </lineage>
</organism>
<accession>A0A4R7HZM3</accession>
<dbReference type="InterPro" id="IPR022646">
    <property type="entry name" value="SecD/SecF_CS"/>
</dbReference>
<evidence type="ECO:0000313" key="13">
    <source>
        <dbReference type="Proteomes" id="UP000294558"/>
    </source>
</evidence>
<comment type="subunit">
    <text evidence="9">Forms a complex with SecD. Part of the essential Sec protein translocation apparatus which comprises SecA, SecYEG and auxiliary proteins SecDF. Other proteins may also be involved.</text>
</comment>
<dbReference type="InterPro" id="IPR022813">
    <property type="entry name" value="SecD/SecF_arch_bac"/>
</dbReference>
<dbReference type="AlphaFoldDB" id="A0A4R7HZM3"/>
<evidence type="ECO:0000313" key="12">
    <source>
        <dbReference type="EMBL" id="TDT16575.1"/>
    </source>
</evidence>
<dbReference type="SUPFAM" id="SSF82866">
    <property type="entry name" value="Multidrug efflux transporter AcrB transmembrane domain"/>
    <property type="match status" value="1"/>
</dbReference>
<comment type="function">
    <text evidence="9">Part of the Sec protein translocase complex. Interacts with the SecYEG preprotein conducting channel. SecDF uses the proton motive force (PMF) to complete protein translocation after the ATP-dependent function of SecA.</text>
</comment>
<evidence type="ECO:0000256" key="1">
    <source>
        <dbReference type="ARBA" id="ARBA00004651"/>
    </source>
</evidence>
<feature type="transmembrane region" description="Helical" evidence="9">
    <location>
        <begin position="289"/>
        <end position="314"/>
    </location>
</feature>
<feature type="transmembrane region" description="Helical" evidence="9">
    <location>
        <begin position="34"/>
        <end position="52"/>
    </location>
</feature>
<feature type="domain" description="Protein export membrane protein SecD/SecF C-terminal" evidence="11">
    <location>
        <begin position="130"/>
        <end position="315"/>
    </location>
</feature>
<dbReference type="GO" id="GO:0043952">
    <property type="term" value="P:protein transport by the Sec complex"/>
    <property type="evidence" value="ECO:0007669"/>
    <property type="project" value="UniProtKB-UniRule"/>
</dbReference>
<evidence type="ECO:0000256" key="4">
    <source>
        <dbReference type="ARBA" id="ARBA00022692"/>
    </source>
</evidence>
<dbReference type="NCBIfam" id="TIGR00916">
    <property type="entry name" value="2A0604s01"/>
    <property type="match status" value="1"/>
</dbReference>
<dbReference type="OrthoDB" id="9774769at2"/>
<comment type="subcellular location">
    <subcellularLocation>
        <location evidence="1 9">Cell membrane</location>
        <topology evidence="1 9">Multi-pass membrane protein</topology>
    </subcellularLocation>
</comment>
<keyword evidence="5 9" id="KW-0653">Protein transport</keyword>
<evidence type="ECO:0000256" key="10">
    <source>
        <dbReference type="SAM" id="MobiDB-lite"/>
    </source>
</evidence>
<evidence type="ECO:0000256" key="8">
    <source>
        <dbReference type="ARBA" id="ARBA00023136"/>
    </source>
</evidence>
<dbReference type="Gene3D" id="1.20.1640.10">
    <property type="entry name" value="Multidrug efflux transporter AcrB transmembrane domain"/>
    <property type="match status" value="1"/>
</dbReference>
<comment type="similarity">
    <text evidence="9">Belongs to the SecD/SecF family. SecF subfamily.</text>
</comment>
<feature type="compositionally biased region" description="Basic residues" evidence="10">
    <location>
        <begin position="391"/>
        <end position="401"/>
    </location>
</feature>
<dbReference type="HAMAP" id="MF_01464_B">
    <property type="entry name" value="SecF_B"/>
    <property type="match status" value="1"/>
</dbReference>
<sequence length="401" mass="42461">MSDTAPNPVAISPTALGRAVNGQTAIDFIGRRKWGFGASLLLIVISIASLSIQGLNLGIDFAGGVSWDVPATNGFTIDDAEDVLADNGLSTEGARLQERSSDSTEFVKVQVGDQPAEVGAELRQQFADAAGVDVDEVNVSLVSASWGAEVTESAVRALVIFVILVAIYLSFRFEWRMAVAAIVAMLHDVVVAVGIYSLFQFIVTPPTVIAFLTILGYSLYDTVVVFDRVRENEARFAAQKPPYADVLNVSMNQVLMRSLNTSISSIVPVLSLLIIGAGVFGQATLSEFALALLIGMAVGAYSSIFIAVPLLGLLKANSSAWEGRNVPPAVGEALRDMVVRGDIGSRRTRAAAATARGDDVTDESADAAEPASVGTTPDSPTAKEAQSALKHQPRPRKKKRR</sequence>
<comment type="caution">
    <text evidence="12">The sequence shown here is derived from an EMBL/GenBank/DDBJ whole genome shotgun (WGS) entry which is preliminary data.</text>
</comment>
<keyword evidence="3 9" id="KW-1003">Cell membrane</keyword>
<evidence type="ECO:0000256" key="2">
    <source>
        <dbReference type="ARBA" id="ARBA00022448"/>
    </source>
</evidence>
<feature type="transmembrane region" description="Helical" evidence="9">
    <location>
        <begin position="208"/>
        <end position="226"/>
    </location>
</feature>
<dbReference type="PANTHER" id="PTHR30081">
    <property type="entry name" value="PROTEIN-EXPORT MEMBRANE PROTEIN SEC"/>
    <property type="match status" value="1"/>
</dbReference>
<keyword evidence="8 9" id="KW-0472">Membrane</keyword>
<dbReference type="GO" id="GO:0006605">
    <property type="term" value="P:protein targeting"/>
    <property type="evidence" value="ECO:0007669"/>
    <property type="project" value="UniProtKB-UniRule"/>
</dbReference>
<evidence type="ECO:0000256" key="3">
    <source>
        <dbReference type="ARBA" id="ARBA00022475"/>
    </source>
</evidence>
<proteinExistence type="inferred from homology"/>
<keyword evidence="7 9" id="KW-0811">Translocation</keyword>
<dbReference type="GO" id="GO:0065002">
    <property type="term" value="P:intracellular protein transmembrane transport"/>
    <property type="evidence" value="ECO:0007669"/>
    <property type="project" value="UniProtKB-UniRule"/>
</dbReference>
<evidence type="ECO:0000256" key="7">
    <source>
        <dbReference type="ARBA" id="ARBA00023010"/>
    </source>
</evidence>
<evidence type="ECO:0000259" key="11">
    <source>
        <dbReference type="Pfam" id="PF02355"/>
    </source>
</evidence>
<dbReference type="Pfam" id="PF02355">
    <property type="entry name" value="SecD_SecF_C"/>
    <property type="match status" value="1"/>
</dbReference>
<keyword evidence="2 9" id="KW-0813">Transport</keyword>
<evidence type="ECO:0000256" key="9">
    <source>
        <dbReference type="HAMAP-Rule" id="MF_01464"/>
    </source>
</evidence>
<dbReference type="EMBL" id="SOAU01000001">
    <property type="protein sequence ID" value="TDT16575.1"/>
    <property type="molecule type" value="Genomic_DNA"/>
</dbReference>
<name>A0A4R7HZM3_9ACTN</name>
<dbReference type="RefSeq" id="WP_133868938.1">
    <property type="nucleotide sequence ID" value="NZ_SOAU01000001.1"/>
</dbReference>
<dbReference type="PRINTS" id="PR01755">
    <property type="entry name" value="SECFTRNLCASE"/>
</dbReference>
<dbReference type="InterPro" id="IPR005665">
    <property type="entry name" value="SecF_bac"/>
</dbReference>
<dbReference type="Proteomes" id="UP000294558">
    <property type="component" value="Unassembled WGS sequence"/>
</dbReference>